<dbReference type="EMBL" id="JAPDMZ010000063">
    <property type="protein sequence ID" value="KAK0552410.1"/>
    <property type="molecule type" value="Genomic_DNA"/>
</dbReference>
<dbReference type="PANTHER" id="PTHR31778">
    <property type="entry name" value="BUD SITE SELECTION PROTEIN RAX2"/>
    <property type="match status" value="1"/>
</dbReference>
<dbReference type="InterPro" id="IPR048265">
    <property type="entry name" value="Rax2-like_third"/>
</dbReference>
<dbReference type="InterPro" id="IPR011043">
    <property type="entry name" value="Gal_Oxase/kelch_b-propeller"/>
</dbReference>
<feature type="compositionally biased region" description="Polar residues" evidence="3">
    <location>
        <begin position="1663"/>
        <end position="1684"/>
    </location>
</feature>
<feature type="compositionally biased region" description="Basic and acidic residues" evidence="3">
    <location>
        <begin position="741"/>
        <end position="751"/>
    </location>
</feature>
<feature type="compositionally biased region" description="Low complexity" evidence="3">
    <location>
        <begin position="752"/>
        <end position="769"/>
    </location>
</feature>
<dbReference type="Gene3D" id="2.30.30.40">
    <property type="entry name" value="SH3 Domains"/>
    <property type="match status" value="1"/>
</dbReference>
<evidence type="ECO:0000256" key="1">
    <source>
        <dbReference type="ARBA" id="ARBA00022443"/>
    </source>
</evidence>
<gene>
    <name evidence="6" type="ORF">OC846_002917</name>
</gene>
<dbReference type="PROSITE" id="PS50002">
    <property type="entry name" value="SH3"/>
    <property type="match status" value="1"/>
</dbReference>
<feature type="region of interest" description="Disordered" evidence="3">
    <location>
        <begin position="741"/>
        <end position="773"/>
    </location>
</feature>
<feature type="compositionally biased region" description="Polar residues" evidence="3">
    <location>
        <begin position="47"/>
        <end position="57"/>
    </location>
</feature>
<keyword evidence="7" id="KW-1185">Reference proteome</keyword>
<dbReference type="SUPFAM" id="SSF50044">
    <property type="entry name" value="SH3-domain"/>
    <property type="match status" value="1"/>
</dbReference>
<dbReference type="InterPro" id="IPR001452">
    <property type="entry name" value="SH3_domain"/>
</dbReference>
<dbReference type="CDD" id="cd00174">
    <property type="entry name" value="SH3"/>
    <property type="match status" value="1"/>
</dbReference>
<dbReference type="SUPFAM" id="SSF50965">
    <property type="entry name" value="Galactose oxidase, central domain"/>
    <property type="match status" value="3"/>
</dbReference>
<feature type="transmembrane region" description="Helical" evidence="4">
    <location>
        <begin position="1509"/>
        <end position="1536"/>
    </location>
</feature>
<dbReference type="Pfam" id="PF20842">
    <property type="entry name" value="Rax2_2"/>
    <property type="match status" value="1"/>
</dbReference>
<feature type="domain" description="SH3" evidence="5">
    <location>
        <begin position="1715"/>
        <end position="1771"/>
    </location>
</feature>
<name>A0AAN6JUF9_9BASI</name>
<feature type="compositionally biased region" description="Low complexity" evidence="3">
    <location>
        <begin position="1091"/>
        <end position="1108"/>
    </location>
</feature>
<keyword evidence="4" id="KW-0812">Transmembrane</keyword>
<dbReference type="SMART" id="SM00326">
    <property type="entry name" value="SH3"/>
    <property type="match status" value="1"/>
</dbReference>
<evidence type="ECO:0000256" key="2">
    <source>
        <dbReference type="PROSITE-ProRule" id="PRU00192"/>
    </source>
</evidence>
<feature type="region of interest" description="Disordered" evidence="3">
    <location>
        <begin position="1"/>
        <end position="57"/>
    </location>
</feature>
<evidence type="ECO:0000259" key="5">
    <source>
        <dbReference type="PROSITE" id="PS50002"/>
    </source>
</evidence>
<organism evidence="6 7">
    <name type="scientific">Tilletia horrida</name>
    <dbReference type="NCBI Taxonomy" id="155126"/>
    <lineage>
        <taxon>Eukaryota</taxon>
        <taxon>Fungi</taxon>
        <taxon>Dikarya</taxon>
        <taxon>Basidiomycota</taxon>
        <taxon>Ustilaginomycotina</taxon>
        <taxon>Exobasidiomycetes</taxon>
        <taxon>Tilletiales</taxon>
        <taxon>Tilletiaceae</taxon>
        <taxon>Tilletia</taxon>
    </lineage>
</organism>
<dbReference type="InterPro" id="IPR036028">
    <property type="entry name" value="SH3-like_dom_sf"/>
</dbReference>
<feature type="region of interest" description="Disordered" evidence="3">
    <location>
        <begin position="1091"/>
        <end position="1114"/>
    </location>
</feature>
<evidence type="ECO:0000256" key="4">
    <source>
        <dbReference type="SAM" id="Phobius"/>
    </source>
</evidence>
<accession>A0AAN6JUF9</accession>
<reference evidence="6" key="1">
    <citation type="journal article" date="2023" name="PhytoFront">
        <title>Draft Genome Resources of Seven Strains of Tilletia horrida, Causal Agent of Kernel Smut of Rice.</title>
        <authorList>
            <person name="Khanal S."/>
            <person name="Antony Babu S."/>
            <person name="Zhou X.G."/>
        </authorList>
    </citation>
    <scope>NUCLEOTIDE SEQUENCE</scope>
    <source>
        <strain evidence="6">TX6</strain>
    </source>
</reference>
<feature type="region of interest" description="Disordered" evidence="3">
    <location>
        <begin position="1643"/>
        <end position="1684"/>
    </location>
</feature>
<keyword evidence="4" id="KW-1133">Transmembrane helix</keyword>
<dbReference type="Pfam" id="PF00018">
    <property type="entry name" value="SH3_1"/>
    <property type="match status" value="1"/>
</dbReference>
<dbReference type="InterPro" id="IPR024982">
    <property type="entry name" value="Rax2-like_C"/>
</dbReference>
<proteinExistence type="predicted"/>
<dbReference type="Pfam" id="PF20843">
    <property type="entry name" value="Rax2_3"/>
    <property type="match status" value="1"/>
</dbReference>
<dbReference type="Pfam" id="PF12768">
    <property type="entry name" value="Rax2"/>
    <property type="match status" value="3"/>
</dbReference>
<keyword evidence="1 2" id="KW-0728">SH3 domain</keyword>
<dbReference type="InterPro" id="IPR048266">
    <property type="entry name" value="Rax2-like_second"/>
</dbReference>
<comment type="caution">
    <text evidence="6">The sequence shown here is derived from an EMBL/GenBank/DDBJ whole genome shotgun (WGS) entry which is preliminary data.</text>
</comment>
<evidence type="ECO:0000256" key="3">
    <source>
        <dbReference type="SAM" id="MobiDB-lite"/>
    </source>
</evidence>
<evidence type="ECO:0000313" key="6">
    <source>
        <dbReference type="EMBL" id="KAK0552410.1"/>
    </source>
</evidence>
<protein>
    <recommendedName>
        <fullName evidence="5">SH3 domain-containing protein</fullName>
    </recommendedName>
</protein>
<feature type="compositionally biased region" description="Low complexity" evidence="3">
    <location>
        <begin position="1"/>
        <end position="40"/>
    </location>
</feature>
<keyword evidence="4" id="KW-0472">Membrane</keyword>
<evidence type="ECO:0000313" key="7">
    <source>
        <dbReference type="Proteomes" id="UP001176517"/>
    </source>
</evidence>
<dbReference type="Proteomes" id="UP001176517">
    <property type="component" value="Unassembled WGS sequence"/>
</dbReference>
<dbReference type="GO" id="GO:1902929">
    <property type="term" value="C:plasma membrane of growing cell tip"/>
    <property type="evidence" value="ECO:0007669"/>
    <property type="project" value="TreeGrafter"/>
</dbReference>
<sequence>MARSSTYTFSSSSSSSSTAAESSSSSSSSAMAMASSSTSSSRRRTRPANQHSKPQRRTFFSPSTLLAAASLTLVALGLACAPTLALAASPAGSFPEIDFDALGALGVVGNFVGLEIYNSSLVVEPSPVANGSSLVSRAPNGTLTTLGSTNPNASINAVTIGGPDSGNGQLVYVAGNFSQVGNITTRSVAAYDPSSQTWTDLDGGLDGDVYALYYSGEHQALLAGGNFRTPVSANTASEQAPYHGSVALWNEQTGAWQPVNFGGLNGTVFSITPGSTNSNFVRFAGNFLAIYGSGQNATSDTPRSPSSMTRVLSPYSLAMARVSGGPPSQSPDYNNPLQILCPQGADGPGNSYHFAAGSRGLLTVETYRLLDVAAIRLGNSLTENHGLRSFSVVALPDNEVLELLYKDPATGANVTCSDDCILSNRASLPYQDFLISPAQGGAKLLTGIQIRVNSFYGVGAGLHILELLSDGAWTYANNALNRGRCSSPVPGVNGTRSLTHHTGIWDFTTVNGDLNTQLPVLEFTDSVSNLAEDISDNTSVQFNIDIPVDGNYTGYISIPGCAADGSCARRVTSLVTVYPEPDRSISVQTYVNQAVEQTTQVKIFDGQIIGTNANAIEGASQFMPQVVLSIAPNATAPAGQSEFTIVADKLSFQLRNSNETTPMVGPGLAFGLLEFDVFNSSAALPKDVNTTLTRTVGLSGGLPSVGANGTGLNAREAAKLDESFNAALASLSSAAAKVAARKEEAHGERQLQARQALSSSSASATQTQAGALPTGTAGSTSFQAYALPVVLPSFQNTTQTSLDTFATTLYEAGLNGAFNFSNSALGSPAQVVRAVADVAGFTFVGGNFTSTAPLTNSAGFANLVGYNVSTGGRNITRLTGGGVNGRVLALAGDGQTLYVGGDFTGLADGSNSGVKYFGKYDVVENQWLSTGASLDGPVTSLTVLPNSTLLLTGAFTAANGTNGNGGFAMYDTSSGSWIQEDGLVSGTVNAAAAYVDDSNGQNQTTTYLVGPITAVSDMSVPGAATIEPANTTNSFPTINALNFAFLRDEPASSNQAPNVVSMNGVMLFNGTIALKNGTLVAPNGTVIYNPGRSAAGGRHSSSSTAAATKGNKRDSTVRRLASAIARRAVADLEAQDAAEAKRGLRSLQGRATSAASAINPEILMSPNGTNEIYASAFWQRSDGTFLQIVGGEFTTSGNVVNLGAYDPDTHSLAAFPAIPAALATLTTVRALLVVNNQVFVGGDGGLVSYDFVKGAWDNTTTPLSSDAQNPLVVRTITHRPDSSEIYVGGAFDNAGTLPCASVCMWDTSALRWNPLGTSLDGDIAVLDFAGNKGANLIAAGNLQVSGVSTPLASYDSTQNAWAALGAIGQGDGLAPGAATAMSVDNLQLNSIFVAGRTQDGTSAYLSKWDGGRYVALGQDEIQPATGIQQLTFVPILRAHGGNSILENNRLLVVSGILELSSFGNISSAFFDGSSWQPFLLGAGSEGSRGIVRAVVRATEILKFSNLKRLAAGLVILISIAIGLGLVFLLTLLGLLWAMARRNKNRAVDTPLSAQHDYPGATSDEYGGRPSSLLATLNAATENVMGAGAGAGAAGAGAGAYAAQPGAPPSSGGHGSHHFAQAAGVAGVGAAGLAGAAAAATSSGHARGDSAAYGTVENSDETGGPSTAYHSEGAQTGRSGASQYFTDDENAGSVAAAGGVAAGGGAAAAAAAAGVQQGIAARARYSFEAGHESELSMHAGDQITILDDLDEHWWLARDANGREGVVPSTYVL</sequence>
<dbReference type="PANTHER" id="PTHR31778:SF2">
    <property type="entry name" value="BUD SITE SELECTION PROTEIN RAX2"/>
    <property type="match status" value="1"/>
</dbReference>
<dbReference type="Gene3D" id="2.120.10.80">
    <property type="entry name" value="Kelch-type beta propeller"/>
    <property type="match status" value="1"/>
</dbReference>
<dbReference type="InterPro" id="IPR015915">
    <property type="entry name" value="Kelch-typ_b-propeller"/>
</dbReference>